<dbReference type="AlphaFoldDB" id="A0A8B3S190"/>
<reference evidence="2" key="1">
    <citation type="submission" date="2019-01" db="EMBL/GenBank/DDBJ databases">
        <title>Anaerobic oxidation of ethane by archaea from a marine hydrocarbon seep.</title>
        <authorList>
            <person name="Musat F."/>
        </authorList>
    </citation>
    <scope>NUCLEOTIDE SEQUENCE [LARGE SCALE GENOMIC DNA]</scope>
</reference>
<name>A0A8B3S190_9EURY</name>
<accession>A0A8B3S190</accession>
<dbReference type="Proteomes" id="UP000291831">
    <property type="component" value="Unassembled WGS sequence"/>
</dbReference>
<dbReference type="EMBL" id="RPGO01000026">
    <property type="protein sequence ID" value="RZB29509.1"/>
    <property type="molecule type" value="Genomic_DNA"/>
</dbReference>
<gene>
    <name evidence="1" type="ORF">AEth_01144</name>
</gene>
<protein>
    <submittedName>
        <fullName evidence="1">Uncharacterized protein</fullName>
    </submittedName>
</protein>
<evidence type="ECO:0000313" key="2">
    <source>
        <dbReference type="Proteomes" id="UP000291831"/>
    </source>
</evidence>
<evidence type="ECO:0000313" key="1">
    <source>
        <dbReference type="EMBL" id="RZB29509.1"/>
    </source>
</evidence>
<sequence>MALSILILSQGVSIARVKYRDKSKQKRDHSKKLCDKELKIIANTSIGSSNDYSLNLCIEGRPSGVQTYDVYSDPVAAHLEKGYPELWKHKIECDSIINSHNKSAKLLLDTTKEKILKEIENRNLPLKKGDYGEQSAINYFIPRYLFKDICYVIQNSYIPSFDIEQNYTIHETSVDSKIKWNLSINSRFAVSSNKTDVEELKQIIKETLNVVLTTDDFSKLKIYKNNAEVEHDSFLKGIKGIIQDIDNDIPLKGKCEICKKY</sequence>
<organism evidence="1 2">
    <name type="scientific">Candidatus Argoarchaeum ethanivorans</name>
    <dbReference type="NCBI Taxonomy" id="2608793"/>
    <lineage>
        <taxon>Archaea</taxon>
        <taxon>Methanobacteriati</taxon>
        <taxon>Methanobacteriota</taxon>
        <taxon>Stenosarchaea group</taxon>
        <taxon>Methanomicrobia</taxon>
        <taxon>Methanosarcinales</taxon>
        <taxon>Methanosarcinales incertae sedis</taxon>
        <taxon>GOM Arc I cluster</taxon>
        <taxon>Candidatus Argoarchaeum</taxon>
    </lineage>
</organism>
<comment type="caution">
    <text evidence="1">The sequence shown here is derived from an EMBL/GenBank/DDBJ whole genome shotgun (WGS) entry which is preliminary data.</text>
</comment>
<proteinExistence type="predicted"/>